<dbReference type="Pfam" id="PF01266">
    <property type="entry name" value="DAO"/>
    <property type="match status" value="1"/>
</dbReference>
<dbReference type="Gene3D" id="3.30.1360.120">
    <property type="entry name" value="Probable tRNA modification gtpase trme, domain 1"/>
    <property type="match status" value="1"/>
</dbReference>
<evidence type="ECO:0000259" key="3">
    <source>
        <dbReference type="Pfam" id="PF01266"/>
    </source>
</evidence>
<dbReference type="Gene3D" id="2.40.30.110">
    <property type="entry name" value="Aminomethyltransferase beta-barrel domains"/>
    <property type="match status" value="1"/>
</dbReference>
<dbReference type="SUPFAM" id="SSF101790">
    <property type="entry name" value="Aminomethyltransferase beta-barrel domain"/>
    <property type="match status" value="1"/>
</dbReference>
<dbReference type="RefSeq" id="WP_418159979.1">
    <property type="nucleotide sequence ID" value="NZ_JBBLZC010000012.1"/>
</dbReference>
<dbReference type="PANTHER" id="PTHR43757:SF2">
    <property type="entry name" value="AMINOMETHYLTRANSFERASE, MITOCHONDRIAL"/>
    <property type="match status" value="1"/>
</dbReference>
<organism evidence="7 8">
    <name type="scientific">Benzoatithermus flavus</name>
    <dbReference type="NCBI Taxonomy" id="3108223"/>
    <lineage>
        <taxon>Bacteria</taxon>
        <taxon>Pseudomonadati</taxon>
        <taxon>Pseudomonadota</taxon>
        <taxon>Alphaproteobacteria</taxon>
        <taxon>Geminicoccales</taxon>
        <taxon>Geminicoccaceae</taxon>
        <taxon>Benzoatithermus</taxon>
    </lineage>
</organism>
<evidence type="ECO:0000259" key="4">
    <source>
        <dbReference type="Pfam" id="PF01571"/>
    </source>
</evidence>
<dbReference type="SUPFAM" id="SSF51905">
    <property type="entry name" value="FAD/NAD(P)-binding domain"/>
    <property type="match status" value="1"/>
</dbReference>
<dbReference type="Pfam" id="PF01571">
    <property type="entry name" value="GCV_T"/>
    <property type="match status" value="1"/>
</dbReference>
<dbReference type="Gene3D" id="3.30.9.10">
    <property type="entry name" value="D-Amino Acid Oxidase, subunit A, domain 2"/>
    <property type="match status" value="1"/>
</dbReference>
<evidence type="ECO:0000256" key="1">
    <source>
        <dbReference type="ARBA" id="ARBA00008609"/>
    </source>
</evidence>
<keyword evidence="2" id="KW-0560">Oxidoreductase</keyword>
<dbReference type="Proteomes" id="UP001375743">
    <property type="component" value="Unassembled WGS sequence"/>
</dbReference>
<sequence length="809" mass="89667">MTRTARVVVIGGGAVGTSALWHLAMRGWTDCLLLEMNELTAGSTWHAAGNCPTFSGSWTLMRMQAYGAKLYRRLSAELEGGIGYHGTGSLRLAHHRERMDEFRHVLAMAHAQGLPYELLGPAEARARYPFLELHDLEGALWDPLDGDVDPSQLTQAYARMAREAGCRIERFTRVVSLERSSGGEWLVGTDKGETIRAEIVVNAAGYRAGEIMALVGRHLPIVAMQHQYLVTEDILALAERGASKLPLLRDPDTSYYLRQERHGFILGPYEWDCRAEWVNGLPEDFAYQLWPDDLGRLERYIEDACGRVPILAEGGVKRVVNGPIPYAPDGNPYIGPVHGLTNFYQCCCFSFGIAQSGGAGKFLSEWVVDGEPEWDGWVFDPRRYTGYATTSYTVAKAVELYQNEYAIGFPFEERPAGRPARTTPLYPVLKAKGARFGARNGWERAVFFDPEGRIEQPSLTLRRERNWNPLVAQEVRAVREAVGVIDLGGFSKFLVEGAGAEAMLDRVLCSRLPKPGRIALCYALDERGGVVSEFTVTRLAHERFYLVSASTAEWHDEDLLRAAMPDDDSVRLETLHGRLGTLVVAGPKARDALAKITPADLSNAAFPWLTGREIELGSGRALALRINYVGELGWELHLPMEELLPAYERIMAAGTGYGIRDVGIYAVESMRLDKCYRSWKQDLEIGFTALEAGLDRFVDLEKPDFIGKAALVAQRERGVGQRLVPLTLDDAGEYDAPFCAPVHENGERVGLVTSGFWSFTLDRSIALAYVRSDLARPGQKVAVEIYGRMTPATVCEEPLYDPGNARLKA</sequence>
<dbReference type="InterPro" id="IPR027266">
    <property type="entry name" value="TrmE/GcvT-like"/>
</dbReference>
<comment type="caution">
    <text evidence="7">The sequence shown here is derived from an EMBL/GenBank/DDBJ whole genome shotgun (WGS) entry which is preliminary data.</text>
</comment>
<comment type="similarity">
    <text evidence="1">Belongs to the GcvT family.</text>
</comment>
<gene>
    <name evidence="7" type="ORF">U1T56_13285</name>
</gene>
<dbReference type="EMBL" id="JBBLZC010000012">
    <property type="protein sequence ID" value="MEK0084132.1"/>
    <property type="molecule type" value="Genomic_DNA"/>
</dbReference>
<dbReference type="PANTHER" id="PTHR43757">
    <property type="entry name" value="AMINOMETHYLTRANSFERASE"/>
    <property type="match status" value="1"/>
</dbReference>
<dbReference type="SUPFAM" id="SSF103025">
    <property type="entry name" value="Folate-binding domain"/>
    <property type="match status" value="1"/>
</dbReference>
<reference evidence="7 8" key="1">
    <citation type="submission" date="2024-01" db="EMBL/GenBank/DDBJ databases">
        <title>Multi-omics insights into the function and evolution of sodium benzoate biodegradation pathways in Benzoatithermus flavus gen. nov., sp. nov. from hot spring.</title>
        <authorList>
            <person name="Hu C.-J."/>
            <person name="Li W.-J."/>
        </authorList>
    </citation>
    <scope>NUCLEOTIDE SEQUENCE [LARGE SCALE GENOMIC DNA]</scope>
    <source>
        <strain evidence="7 8">SYSU G07066</strain>
    </source>
</reference>
<dbReference type="InterPro" id="IPR006076">
    <property type="entry name" value="FAD-dep_OxRdtase"/>
</dbReference>
<dbReference type="InterPro" id="IPR013977">
    <property type="entry name" value="GcvT_C"/>
</dbReference>
<evidence type="ECO:0000313" key="8">
    <source>
        <dbReference type="Proteomes" id="UP001375743"/>
    </source>
</evidence>
<dbReference type="Gene3D" id="3.30.70.1400">
    <property type="entry name" value="Aminomethyltransferase beta-barrel domains"/>
    <property type="match status" value="1"/>
</dbReference>
<accession>A0ABU8XSG2</accession>
<feature type="domain" description="FAD dependent oxidoreductase" evidence="3">
    <location>
        <begin position="6"/>
        <end position="366"/>
    </location>
</feature>
<feature type="domain" description="GCVT N-terminal" evidence="4">
    <location>
        <begin position="425"/>
        <end position="702"/>
    </location>
</feature>
<feature type="domain" description="Aminomethyltransferase C-terminal" evidence="5">
    <location>
        <begin position="722"/>
        <end position="801"/>
    </location>
</feature>
<evidence type="ECO:0000313" key="7">
    <source>
        <dbReference type="EMBL" id="MEK0084132.1"/>
    </source>
</evidence>
<dbReference type="Pfam" id="PF08669">
    <property type="entry name" value="GCV_T_C"/>
    <property type="match status" value="1"/>
</dbReference>
<dbReference type="InterPro" id="IPR032503">
    <property type="entry name" value="FAO_M"/>
</dbReference>
<evidence type="ECO:0000259" key="5">
    <source>
        <dbReference type="Pfam" id="PF08669"/>
    </source>
</evidence>
<dbReference type="InterPro" id="IPR028896">
    <property type="entry name" value="GcvT/YgfZ/DmdA"/>
</dbReference>
<proteinExistence type="inferred from homology"/>
<dbReference type="InterPro" id="IPR036188">
    <property type="entry name" value="FAD/NAD-bd_sf"/>
</dbReference>
<dbReference type="InterPro" id="IPR029043">
    <property type="entry name" value="GcvT/YgfZ_C"/>
</dbReference>
<protein>
    <submittedName>
        <fullName evidence="7">FAD-dependent oxidoreductase</fullName>
    </submittedName>
</protein>
<evidence type="ECO:0000256" key="2">
    <source>
        <dbReference type="ARBA" id="ARBA00023002"/>
    </source>
</evidence>
<dbReference type="Pfam" id="PF16350">
    <property type="entry name" value="FAO_M"/>
    <property type="match status" value="1"/>
</dbReference>
<name>A0ABU8XSG2_9PROT</name>
<dbReference type="SUPFAM" id="SSF54373">
    <property type="entry name" value="FAD-linked reductases, C-terminal domain"/>
    <property type="match status" value="1"/>
</dbReference>
<keyword evidence="8" id="KW-1185">Reference proteome</keyword>
<dbReference type="Gene3D" id="3.50.50.60">
    <property type="entry name" value="FAD/NAD(P)-binding domain"/>
    <property type="match status" value="1"/>
</dbReference>
<feature type="domain" description="FAD dependent oxidoreductase central" evidence="6">
    <location>
        <begin position="369"/>
        <end position="422"/>
    </location>
</feature>
<dbReference type="InterPro" id="IPR006222">
    <property type="entry name" value="GCVT_N"/>
</dbReference>
<evidence type="ECO:0000259" key="6">
    <source>
        <dbReference type="Pfam" id="PF16350"/>
    </source>
</evidence>